<comment type="caution">
    <text evidence="1">Lacks conserved residue(s) required for the propagation of feature annotation.</text>
</comment>
<organism evidence="4 5">
    <name type="scientific">Heterorhabditis bacteriophora</name>
    <name type="common">Entomopathogenic nematode worm</name>
    <dbReference type="NCBI Taxonomy" id="37862"/>
    <lineage>
        <taxon>Eukaryota</taxon>
        <taxon>Metazoa</taxon>
        <taxon>Ecdysozoa</taxon>
        <taxon>Nematoda</taxon>
        <taxon>Chromadorea</taxon>
        <taxon>Rhabditida</taxon>
        <taxon>Rhabditina</taxon>
        <taxon>Rhabditomorpha</taxon>
        <taxon>Strongyloidea</taxon>
        <taxon>Heterorhabditidae</taxon>
        <taxon>Heterorhabditis</taxon>
    </lineage>
</organism>
<dbReference type="Gene3D" id="2.10.25.10">
    <property type="entry name" value="Laminin"/>
    <property type="match status" value="1"/>
</dbReference>
<dbReference type="SUPFAM" id="SSF57196">
    <property type="entry name" value="EGF/Laminin"/>
    <property type="match status" value="1"/>
</dbReference>
<dbReference type="PROSITE" id="PS50026">
    <property type="entry name" value="EGF_3"/>
    <property type="match status" value="1"/>
</dbReference>
<dbReference type="AlphaFoldDB" id="A0A1I7WLW6"/>
<name>A0A1I7WLW6_HETBA</name>
<evidence type="ECO:0000313" key="4">
    <source>
        <dbReference type="Proteomes" id="UP000095283"/>
    </source>
</evidence>
<feature type="transmembrane region" description="Helical" evidence="2">
    <location>
        <begin position="123"/>
        <end position="141"/>
    </location>
</feature>
<feature type="domain" description="EGF-like" evidence="3">
    <location>
        <begin position="56"/>
        <end position="98"/>
    </location>
</feature>
<evidence type="ECO:0000256" key="2">
    <source>
        <dbReference type="SAM" id="Phobius"/>
    </source>
</evidence>
<evidence type="ECO:0000256" key="1">
    <source>
        <dbReference type="PROSITE-ProRule" id="PRU00076"/>
    </source>
</evidence>
<evidence type="ECO:0000313" key="5">
    <source>
        <dbReference type="WBParaSite" id="Hba_06138"/>
    </source>
</evidence>
<feature type="disulfide bond" evidence="1">
    <location>
        <begin position="88"/>
        <end position="97"/>
    </location>
</feature>
<dbReference type="InterPro" id="IPR000742">
    <property type="entry name" value="EGF"/>
</dbReference>
<sequence>MRDPSVPERILNILGKKYYRVSNSIEDIEEDLDGIYGTAKPIEYNHKLEAARQRHAEKECHGWCYRGGSCTVEIDEVTHELKSKSCRCPHDYWGHRCELHFVVKLYAPVKGHIEVERSAMPTLAFILVMMVISIGLTLYTYRKLSRRNESWNRQAALGLLSLKHHLRRRQPLSLYATPSAIDTTPSSCGSVISRSSACRTPFSPIGRFGKLAVNWPSHPIEVVSSLSALYGRLSVVSTPISLRLDHPTVESSISQSERCGGMREFKIERCKSESIPCAISPTQSKIVDKQFGSLLDSRVAFFRFILSKVPSFEKLAIVNPAHGNKGRGHEQVTQNNSPFTAKPGNVRTFEQQHILRLFLLARSSHLFVVGRLLAAKGPVKSSLAGMHPDYRRAVN</sequence>
<keyword evidence="2" id="KW-1133">Transmembrane helix</keyword>
<dbReference type="WBParaSite" id="Hba_06138">
    <property type="protein sequence ID" value="Hba_06138"/>
    <property type="gene ID" value="Hba_06138"/>
</dbReference>
<reference evidence="5" key="1">
    <citation type="submission" date="2016-11" db="UniProtKB">
        <authorList>
            <consortium name="WormBaseParasite"/>
        </authorList>
    </citation>
    <scope>IDENTIFICATION</scope>
</reference>
<protein>
    <submittedName>
        <fullName evidence="5">EGF-like domain-containing protein</fullName>
    </submittedName>
</protein>
<keyword evidence="2" id="KW-0472">Membrane</keyword>
<dbReference type="Proteomes" id="UP000095283">
    <property type="component" value="Unplaced"/>
</dbReference>
<proteinExistence type="predicted"/>
<keyword evidence="1" id="KW-1015">Disulfide bond</keyword>
<keyword evidence="2" id="KW-0812">Transmembrane</keyword>
<feature type="disulfide bond" evidence="1">
    <location>
        <begin position="60"/>
        <end position="70"/>
    </location>
</feature>
<keyword evidence="4" id="KW-1185">Reference proteome</keyword>
<dbReference type="PROSITE" id="PS00022">
    <property type="entry name" value="EGF_1"/>
    <property type="match status" value="1"/>
</dbReference>
<accession>A0A1I7WLW6</accession>
<evidence type="ECO:0000259" key="3">
    <source>
        <dbReference type="PROSITE" id="PS50026"/>
    </source>
</evidence>
<keyword evidence="1" id="KW-0245">EGF-like domain</keyword>